<dbReference type="PANTHER" id="PTHR42877">
    <property type="entry name" value="L-ORNITHINE N(5)-MONOOXYGENASE-RELATED"/>
    <property type="match status" value="1"/>
</dbReference>
<keyword evidence="7" id="KW-1185">Reference proteome</keyword>
<accession>A0A9P5TU13</accession>
<keyword evidence="5" id="KW-0812">Transmembrane</keyword>
<feature type="transmembrane region" description="Helical" evidence="5">
    <location>
        <begin position="495"/>
        <end position="512"/>
    </location>
</feature>
<comment type="similarity">
    <text evidence="1">Belongs to the FAD-binding monooxygenase family.</text>
</comment>
<evidence type="ECO:0000313" key="7">
    <source>
        <dbReference type="Proteomes" id="UP000724874"/>
    </source>
</evidence>
<organism evidence="6 7">
    <name type="scientific">Gymnopilus junonius</name>
    <name type="common">Spectacular rustgill mushroom</name>
    <name type="synonym">Gymnopilus spectabilis subsp. junonius</name>
    <dbReference type="NCBI Taxonomy" id="109634"/>
    <lineage>
        <taxon>Eukaryota</taxon>
        <taxon>Fungi</taxon>
        <taxon>Dikarya</taxon>
        <taxon>Basidiomycota</taxon>
        <taxon>Agaricomycotina</taxon>
        <taxon>Agaricomycetes</taxon>
        <taxon>Agaricomycetidae</taxon>
        <taxon>Agaricales</taxon>
        <taxon>Agaricineae</taxon>
        <taxon>Hymenogastraceae</taxon>
        <taxon>Gymnopilus</taxon>
    </lineage>
</organism>
<comment type="caution">
    <text evidence="6">The sequence shown here is derived from an EMBL/GenBank/DDBJ whole genome shotgun (WGS) entry which is preliminary data.</text>
</comment>
<keyword evidence="5" id="KW-1133">Transmembrane helix</keyword>
<sequence length="513" mass="59168">IAGIATALALKRKLKFTNFTIYERADAVGGTWRDNTYPGCGSDVPGHWYSLSTDLNPYWQNYYANQPELRAYWERLWRDNSLVRHTVFGTCVTFAAWNNETQRYSIELENVRTGEKKQVEAEILFWAIGGFQAPLYPKDVTGMDNFKGEMWHSARWQHDVDLRKKRVGVIGNGCSAAQLIPEITKDPSVNVINFCRTPQWYIPRACVNFQYPRWLQWIFAHLPLLLRFYRNLIMARSDLSFLIFRKDNEWLIKLAKKDLTAYIKKMAPERELKNLIPTPGCKRIIVDSGYLQSLKQSNVCLRWDTIDSIVENGIKMKSGEVIPLDVIIFSTGYSVEAEHLKVRGSKGVTIDEYFASKGGPYAYLGSCIPGFPNQFLLLGPNVASGHASIIFSEEAQINFALQLIQPVLEGKVKSFEISEDATVKYNDWLQKRLQSSVWTDCVSYYQAGRKSKTRIVATFPGPVALFWWFCRGPKWELFHGEGGERWEKERKMRKMRRWAWMTALVIVVGYLVR</sequence>
<dbReference type="InterPro" id="IPR036188">
    <property type="entry name" value="FAD/NAD-bd_sf"/>
</dbReference>
<gene>
    <name evidence="6" type="ORF">CPB84DRAFT_1671255</name>
</gene>
<evidence type="ECO:0000256" key="4">
    <source>
        <dbReference type="ARBA" id="ARBA00023002"/>
    </source>
</evidence>
<feature type="non-terminal residue" evidence="6">
    <location>
        <position position="1"/>
    </location>
</feature>
<evidence type="ECO:0000256" key="5">
    <source>
        <dbReference type="SAM" id="Phobius"/>
    </source>
</evidence>
<name>A0A9P5TU13_GYMJU</name>
<dbReference type="EMBL" id="JADNYJ010000003">
    <property type="protein sequence ID" value="KAF8911968.1"/>
    <property type="molecule type" value="Genomic_DNA"/>
</dbReference>
<proteinExistence type="inferred from homology"/>
<dbReference type="GO" id="GO:0050661">
    <property type="term" value="F:NADP binding"/>
    <property type="evidence" value="ECO:0007669"/>
    <property type="project" value="InterPro"/>
</dbReference>
<reference evidence="6" key="1">
    <citation type="submission" date="2020-11" db="EMBL/GenBank/DDBJ databases">
        <authorList>
            <consortium name="DOE Joint Genome Institute"/>
            <person name="Ahrendt S."/>
            <person name="Riley R."/>
            <person name="Andreopoulos W."/>
            <person name="LaButti K."/>
            <person name="Pangilinan J."/>
            <person name="Ruiz-duenas F.J."/>
            <person name="Barrasa J.M."/>
            <person name="Sanchez-Garcia M."/>
            <person name="Camarero S."/>
            <person name="Miyauchi S."/>
            <person name="Serrano A."/>
            <person name="Linde D."/>
            <person name="Babiker R."/>
            <person name="Drula E."/>
            <person name="Ayuso-Fernandez I."/>
            <person name="Pacheco R."/>
            <person name="Padilla G."/>
            <person name="Ferreira P."/>
            <person name="Barriuso J."/>
            <person name="Kellner H."/>
            <person name="Castanera R."/>
            <person name="Alfaro M."/>
            <person name="Ramirez L."/>
            <person name="Pisabarro A.G."/>
            <person name="Kuo A."/>
            <person name="Tritt A."/>
            <person name="Lipzen A."/>
            <person name="He G."/>
            <person name="Yan M."/>
            <person name="Ng V."/>
            <person name="Cullen D."/>
            <person name="Martin F."/>
            <person name="Rosso M.-N."/>
            <person name="Henrissat B."/>
            <person name="Hibbett D."/>
            <person name="Martinez A.T."/>
            <person name="Grigoriev I.V."/>
        </authorList>
    </citation>
    <scope>NUCLEOTIDE SEQUENCE</scope>
    <source>
        <strain evidence="6">AH 44721</strain>
    </source>
</reference>
<dbReference type="Pfam" id="PF00743">
    <property type="entry name" value="FMO-like"/>
    <property type="match status" value="1"/>
</dbReference>
<dbReference type="OrthoDB" id="74360at2759"/>
<keyword evidence="5" id="KW-0472">Membrane</keyword>
<dbReference type="Proteomes" id="UP000724874">
    <property type="component" value="Unassembled WGS sequence"/>
</dbReference>
<dbReference type="InterPro" id="IPR020946">
    <property type="entry name" value="Flavin_mOase-like"/>
</dbReference>
<dbReference type="Gene3D" id="3.50.50.60">
    <property type="entry name" value="FAD/NAD(P)-binding domain"/>
    <property type="match status" value="2"/>
</dbReference>
<dbReference type="SUPFAM" id="SSF51905">
    <property type="entry name" value="FAD/NAD(P)-binding domain"/>
    <property type="match status" value="1"/>
</dbReference>
<evidence type="ECO:0000256" key="3">
    <source>
        <dbReference type="ARBA" id="ARBA00022827"/>
    </source>
</evidence>
<dbReference type="InterPro" id="IPR051209">
    <property type="entry name" value="FAD-bind_Monooxygenase_sf"/>
</dbReference>
<dbReference type="GO" id="GO:0004499">
    <property type="term" value="F:N,N-dimethylaniline monooxygenase activity"/>
    <property type="evidence" value="ECO:0007669"/>
    <property type="project" value="InterPro"/>
</dbReference>
<dbReference type="GO" id="GO:0050660">
    <property type="term" value="F:flavin adenine dinucleotide binding"/>
    <property type="evidence" value="ECO:0007669"/>
    <property type="project" value="InterPro"/>
</dbReference>
<evidence type="ECO:0000256" key="2">
    <source>
        <dbReference type="ARBA" id="ARBA00022630"/>
    </source>
</evidence>
<dbReference type="AlphaFoldDB" id="A0A9P5TU13"/>
<dbReference type="PANTHER" id="PTHR42877:SF4">
    <property type="entry name" value="FAD_NAD(P)-BINDING DOMAIN-CONTAINING PROTEIN-RELATED"/>
    <property type="match status" value="1"/>
</dbReference>
<protein>
    <submittedName>
        <fullName evidence="6">Uncharacterized protein</fullName>
    </submittedName>
</protein>
<keyword evidence="2" id="KW-0285">Flavoprotein</keyword>
<keyword evidence="4" id="KW-0560">Oxidoreductase</keyword>
<evidence type="ECO:0000313" key="6">
    <source>
        <dbReference type="EMBL" id="KAF8911968.1"/>
    </source>
</evidence>
<keyword evidence="3" id="KW-0274">FAD</keyword>
<evidence type="ECO:0000256" key="1">
    <source>
        <dbReference type="ARBA" id="ARBA00010139"/>
    </source>
</evidence>